<evidence type="ECO:0000313" key="2">
    <source>
        <dbReference type="EMBL" id="KTG11491.1"/>
    </source>
</evidence>
<protein>
    <submittedName>
        <fullName evidence="2">Plasmid stabilization protein</fullName>
    </submittedName>
</protein>
<feature type="compositionally biased region" description="Basic and acidic residues" evidence="1">
    <location>
        <begin position="31"/>
        <end position="40"/>
    </location>
</feature>
<sequence>MGDSYQVLLGEQPRTFLAAADEKTERIVRENLAKLGDDPYPRPGSRSGDKEKLPIDGKERYRLHIGRSYTAFYAIEGEAVKIVEILDIDTAHKRYGW</sequence>
<dbReference type="Proteomes" id="UP000054387">
    <property type="component" value="Unassembled WGS sequence"/>
</dbReference>
<proteinExistence type="predicted"/>
<dbReference type="PANTHER" id="PTHR38813">
    <property type="match status" value="1"/>
</dbReference>
<accession>A0A0W1REI5</accession>
<keyword evidence="3" id="KW-1185">Reference proteome</keyword>
<reference evidence="2 3" key="1">
    <citation type="submission" date="2015-12" db="EMBL/GenBank/DDBJ databases">
        <title>Haloprofundus marisrubri gen. nov., sp. nov., an extremely halophilic archaeon isolated from the Discovery deep brine-seawater interface in the Red Sea.</title>
        <authorList>
            <person name="Zhang G."/>
            <person name="Stingl U."/>
            <person name="Rashid M."/>
        </authorList>
    </citation>
    <scope>NUCLEOTIDE SEQUENCE [LARGE SCALE GENOMIC DNA]</scope>
    <source>
        <strain evidence="2 3">SB9</strain>
    </source>
</reference>
<name>A0A0W1REI5_9EURY</name>
<dbReference type="STRING" id="1514971.AUR64_04360"/>
<dbReference type="PANTHER" id="PTHR38813:SF1">
    <property type="entry name" value="TOXIN RELE1-RELATED"/>
    <property type="match status" value="1"/>
</dbReference>
<dbReference type="InterPro" id="IPR035093">
    <property type="entry name" value="RelE/ParE_toxin_dom_sf"/>
</dbReference>
<organism evidence="2 3">
    <name type="scientific">Haloprofundus marisrubri</name>
    <dbReference type="NCBI Taxonomy" id="1514971"/>
    <lineage>
        <taxon>Archaea</taxon>
        <taxon>Methanobacteriati</taxon>
        <taxon>Methanobacteriota</taxon>
        <taxon>Stenosarchaea group</taxon>
        <taxon>Halobacteria</taxon>
        <taxon>Halobacteriales</taxon>
        <taxon>Haloferacaceae</taxon>
        <taxon>Haloprofundus</taxon>
    </lineage>
</organism>
<dbReference type="OrthoDB" id="228407at2157"/>
<dbReference type="EMBL" id="LOPU01000004">
    <property type="protein sequence ID" value="KTG11491.1"/>
    <property type="molecule type" value="Genomic_DNA"/>
</dbReference>
<feature type="region of interest" description="Disordered" evidence="1">
    <location>
        <begin position="31"/>
        <end position="54"/>
    </location>
</feature>
<evidence type="ECO:0000313" key="3">
    <source>
        <dbReference type="Proteomes" id="UP000054387"/>
    </source>
</evidence>
<dbReference type="SUPFAM" id="SSF143011">
    <property type="entry name" value="RelE-like"/>
    <property type="match status" value="1"/>
</dbReference>
<evidence type="ECO:0000256" key="1">
    <source>
        <dbReference type="SAM" id="MobiDB-lite"/>
    </source>
</evidence>
<dbReference type="Gene3D" id="3.30.2310.20">
    <property type="entry name" value="RelE-like"/>
    <property type="match status" value="1"/>
</dbReference>
<gene>
    <name evidence="2" type="ORF">AUR64_04360</name>
</gene>
<comment type="caution">
    <text evidence="2">The sequence shown here is derived from an EMBL/GenBank/DDBJ whole genome shotgun (WGS) entry which is preliminary data.</text>
</comment>
<dbReference type="AlphaFoldDB" id="A0A0W1REI5"/>
<dbReference type="RefSeq" id="WP_058580225.1">
    <property type="nucleotide sequence ID" value="NZ_LOPU01000004.1"/>
</dbReference>
<dbReference type="InterPro" id="IPR052747">
    <property type="entry name" value="TA_system_RelE_toxin"/>
</dbReference>